<dbReference type="SMART" id="SM01120">
    <property type="entry name" value="Dak2"/>
    <property type="match status" value="1"/>
</dbReference>
<comment type="catalytic activity">
    <reaction evidence="9">
        <text>D-glyceraldehyde + ATP = D-glyceraldehyde 3-phosphate + ADP + H(+)</text>
        <dbReference type="Rhea" id="RHEA:13941"/>
        <dbReference type="ChEBI" id="CHEBI:15378"/>
        <dbReference type="ChEBI" id="CHEBI:17378"/>
        <dbReference type="ChEBI" id="CHEBI:30616"/>
        <dbReference type="ChEBI" id="CHEBI:59776"/>
        <dbReference type="ChEBI" id="CHEBI:456216"/>
        <dbReference type="EC" id="2.7.1.28"/>
    </reaction>
</comment>
<dbReference type="SUPFAM" id="SSF101473">
    <property type="entry name" value="DhaL-like"/>
    <property type="match status" value="1"/>
</dbReference>
<keyword evidence="5" id="KW-0547">Nucleotide-binding</keyword>
<dbReference type="AlphaFoldDB" id="A0A1E3Q8U2"/>
<dbReference type="InterPro" id="IPR004006">
    <property type="entry name" value="DhaK_dom"/>
</dbReference>
<dbReference type="InterPro" id="IPR004007">
    <property type="entry name" value="DhaL_dom"/>
</dbReference>
<dbReference type="Gene3D" id="1.25.40.340">
    <property type="match status" value="1"/>
</dbReference>
<evidence type="ECO:0000256" key="7">
    <source>
        <dbReference type="ARBA" id="ARBA00022798"/>
    </source>
</evidence>
<dbReference type="Pfam" id="PF02734">
    <property type="entry name" value="Dak2"/>
    <property type="match status" value="1"/>
</dbReference>
<dbReference type="Gene3D" id="3.40.50.10440">
    <property type="entry name" value="Dihydroxyacetone kinase, domain 1"/>
    <property type="match status" value="1"/>
</dbReference>
<dbReference type="STRING" id="675824.A0A1E3Q8U2"/>
<evidence type="ECO:0000256" key="10">
    <source>
        <dbReference type="ARBA" id="ARBA00048898"/>
    </source>
</evidence>
<keyword evidence="16" id="KW-1185">Reference proteome</keyword>
<feature type="domain" description="DhaK" evidence="14">
    <location>
        <begin position="9"/>
        <end position="352"/>
    </location>
</feature>
<evidence type="ECO:0000256" key="4">
    <source>
        <dbReference type="ARBA" id="ARBA00022679"/>
    </source>
</evidence>
<evidence type="ECO:0000259" key="13">
    <source>
        <dbReference type="PROSITE" id="PS51480"/>
    </source>
</evidence>
<dbReference type="FunFam" id="3.30.1180.20:FF:000001">
    <property type="entry name" value="Dihydroxyacetone kinase 1"/>
    <property type="match status" value="1"/>
</dbReference>
<dbReference type="InterPro" id="IPR012734">
    <property type="entry name" value="DhaK_ATP"/>
</dbReference>
<proteinExistence type="inferred from homology"/>
<evidence type="ECO:0000259" key="14">
    <source>
        <dbReference type="PROSITE" id="PS51481"/>
    </source>
</evidence>
<evidence type="ECO:0000256" key="2">
    <source>
        <dbReference type="ARBA" id="ARBA00004778"/>
    </source>
</evidence>
<evidence type="ECO:0000256" key="3">
    <source>
        <dbReference type="ARBA" id="ARBA00008757"/>
    </source>
</evidence>
<dbReference type="GO" id="GO:0004371">
    <property type="term" value="F:glycerone kinase activity"/>
    <property type="evidence" value="ECO:0007669"/>
    <property type="project" value="UniProtKB-EC"/>
</dbReference>
<dbReference type="EMBL" id="KV454292">
    <property type="protein sequence ID" value="ODQ74081.1"/>
    <property type="molecule type" value="Genomic_DNA"/>
</dbReference>
<keyword evidence="4" id="KW-0808">Transferase</keyword>
<dbReference type="SUPFAM" id="SSF82549">
    <property type="entry name" value="DAK1/DegV-like"/>
    <property type="match status" value="1"/>
</dbReference>
<evidence type="ECO:0000313" key="15">
    <source>
        <dbReference type="EMBL" id="ODQ74081.1"/>
    </source>
</evidence>
<evidence type="ECO:0008006" key="17">
    <source>
        <dbReference type="Google" id="ProtNLM"/>
    </source>
</evidence>
<accession>A0A1E3Q8U2</accession>
<keyword evidence="7" id="KW-0319">Glycerol metabolism</keyword>
<dbReference type="GO" id="GO:0005524">
    <property type="term" value="F:ATP binding"/>
    <property type="evidence" value="ECO:0007669"/>
    <property type="project" value="UniProtKB-KW"/>
</dbReference>
<organism evidence="15 16">
    <name type="scientific">Lipomyces starkeyi NRRL Y-11557</name>
    <dbReference type="NCBI Taxonomy" id="675824"/>
    <lineage>
        <taxon>Eukaryota</taxon>
        <taxon>Fungi</taxon>
        <taxon>Dikarya</taxon>
        <taxon>Ascomycota</taxon>
        <taxon>Saccharomycotina</taxon>
        <taxon>Lipomycetes</taxon>
        <taxon>Lipomycetales</taxon>
        <taxon>Lipomycetaceae</taxon>
        <taxon>Lipomyces</taxon>
    </lineage>
</organism>
<reference evidence="15 16" key="1">
    <citation type="journal article" date="2016" name="Proc. Natl. Acad. Sci. U.S.A.">
        <title>Comparative genomics of biotechnologically important yeasts.</title>
        <authorList>
            <person name="Riley R."/>
            <person name="Haridas S."/>
            <person name="Wolfe K.H."/>
            <person name="Lopes M.R."/>
            <person name="Hittinger C.T."/>
            <person name="Goeker M."/>
            <person name="Salamov A.A."/>
            <person name="Wisecaver J.H."/>
            <person name="Long T.M."/>
            <person name="Calvey C.H."/>
            <person name="Aerts A.L."/>
            <person name="Barry K.W."/>
            <person name="Choi C."/>
            <person name="Clum A."/>
            <person name="Coughlan A.Y."/>
            <person name="Deshpande S."/>
            <person name="Douglass A.P."/>
            <person name="Hanson S.J."/>
            <person name="Klenk H.-P."/>
            <person name="LaButti K.M."/>
            <person name="Lapidus A."/>
            <person name="Lindquist E.A."/>
            <person name="Lipzen A.M."/>
            <person name="Meier-Kolthoff J.P."/>
            <person name="Ohm R.A."/>
            <person name="Otillar R.P."/>
            <person name="Pangilinan J.L."/>
            <person name="Peng Y."/>
            <person name="Rokas A."/>
            <person name="Rosa C.A."/>
            <person name="Scheuner C."/>
            <person name="Sibirny A.A."/>
            <person name="Slot J.C."/>
            <person name="Stielow J.B."/>
            <person name="Sun H."/>
            <person name="Kurtzman C.P."/>
            <person name="Blackwell M."/>
            <person name="Grigoriev I.V."/>
            <person name="Jeffries T.W."/>
        </authorList>
    </citation>
    <scope>NUCLEOTIDE SEQUENCE [LARGE SCALE GENOMIC DNA]</scope>
    <source>
        <strain evidence="15 16">NRRL Y-11557</strain>
    </source>
</reference>
<dbReference type="FunFam" id="3.40.50.10440:FF:000001">
    <property type="entry name" value="Dihydroxyacetone kinase, DhaK subunit"/>
    <property type="match status" value="1"/>
</dbReference>
<feature type="active site" description="Tele-hemiaminal-histidine intermediate" evidence="11">
    <location>
        <position position="223"/>
    </location>
</feature>
<comment type="function">
    <text evidence="1">Catalyzes both the phosphorylation of dihydroxyacetone and of glyceraldehyde.</text>
</comment>
<comment type="similarity">
    <text evidence="3">Belongs to the dihydroxyacetone kinase (DAK) family.</text>
</comment>
<evidence type="ECO:0000256" key="12">
    <source>
        <dbReference type="PIRSR" id="PIRSR612734-2"/>
    </source>
</evidence>
<evidence type="ECO:0000256" key="9">
    <source>
        <dbReference type="ARBA" id="ARBA00047974"/>
    </source>
</evidence>
<evidence type="ECO:0000256" key="8">
    <source>
        <dbReference type="ARBA" id="ARBA00022840"/>
    </source>
</evidence>
<sequence>MSTKHFFADAPSLVAQHLKALVAANPSLCLIEDDRVVYNPCHSPSNVSIISGGGSGHEPAWSGLVGDNLLAAAVNGPIFGSPSAKQILTGIDAVPSNKGVILVITNYTGDKLHFGLACEKAKAKFASKCIPFAVLAATDDVALGRKRTGMVGRRGLAGNVIVLKVLGAAAGAGISFDECVAIGSAVNANTVTVGTSLDHCHVPGRQNHETLPEDVCVLGMGIHNEPGLRKLSPIPRIEDLVAEMLNYLIDPNDEERAYVKFDDGDEIVLLVNNFGGLSPLETSALTYQTIMALEKEWNIKPTRVFSGIFESSLNAPGFSVTLCNMSKVASQLSVTVPTIMDYLDAPTAAPHWPRPYRTGVKVAREKINGNSTWKINDAAERDFKVDSAKLNKMIRTGCERAIAAEPNLTRWDMLMGDGDCGEGVKSVSLDIIKGLDNDLKGSGSVLKALDVVSNAVDDMGGTLGAIFGILIAALVTAVVKRAGNVEELTESVWGDCAKEALDSLKSHTGARVGDRTVMDVLIPFCETLYSEKSLESAVEAAHKGANSTWGMIPRFGRATYVTTASGQSADIPPDPGAWAVFEMVNGLLEGAE</sequence>
<evidence type="ECO:0000256" key="11">
    <source>
        <dbReference type="PIRSR" id="PIRSR612734-1"/>
    </source>
</evidence>
<feature type="binding site" evidence="12">
    <location>
        <begin position="54"/>
        <end position="57"/>
    </location>
    <ligand>
        <name>substrate</name>
    </ligand>
</feature>
<dbReference type="InterPro" id="IPR050861">
    <property type="entry name" value="Dihydroxyacetone_Kinase"/>
</dbReference>
<dbReference type="GO" id="GO:0050354">
    <property type="term" value="F:triokinase activity"/>
    <property type="evidence" value="ECO:0007669"/>
    <property type="project" value="UniProtKB-EC"/>
</dbReference>
<dbReference type="PROSITE" id="PS51480">
    <property type="entry name" value="DHAL"/>
    <property type="match status" value="1"/>
</dbReference>
<dbReference type="OrthoDB" id="1724672at2759"/>
<dbReference type="PANTHER" id="PTHR28629">
    <property type="entry name" value="TRIOKINASE/FMN CYCLASE"/>
    <property type="match status" value="1"/>
</dbReference>
<name>A0A1E3Q8U2_LIPST</name>
<dbReference type="Pfam" id="PF02733">
    <property type="entry name" value="Dak1"/>
    <property type="match status" value="1"/>
</dbReference>
<evidence type="ECO:0000256" key="5">
    <source>
        <dbReference type="ARBA" id="ARBA00022741"/>
    </source>
</evidence>
<dbReference type="PANTHER" id="PTHR28629:SF1">
    <property type="entry name" value="YALI0F01606P"/>
    <property type="match status" value="1"/>
</dbReference>
<dbReference type="NCBIfam" id="TIGR02361">
    <property type="entry name" value="dak_ATP"/>
    <property type="match status" value="1"/>
</dbReference>
<dbReference type="Gene3D" id="3.30.1180.20">
    <property type="entry name" value="Dihydroxyacetone kinase, domain 2"/>
    <property type="match status" value="1"/>
</dbReference>
<comment type="pathway">
    <text evidence="2">Polyol metabolism; glycerol fermentation; glycerone phosphate from glycerol (oxidative route): step 2/2.</text>
</comment>
<evidence type="ECO:0000313" key="16">
    <source>
        <dbReference type="Proteomes" id="UP000094385"/>
    </source>
</evidence>
<feature type="domain" description="DhaL" evidence="13">
    <location>
        <begin position="388"/>
        <end position="589"/>
    </location>
</feature>
<dbReference type="GO" id="GO:0019588">
    <property type="term" value="P:anaerobic glycerol catabolic process"/>
    <property type="evidence" value="ECO:0007669"/>
    <property type="project" value="UniProtKB-UniPathway"/>
</dbReference>
<feature type="binding site" evidence="12">
    <location>
        <position position="110"/>
    </location>
    <ligand>
        <name>substrate</name>
    </ligand>
</feature>
<dbReference type="UniPathway" id="UPA00617">
    <property type="reaction ID" value="UER00669"/>
</dbReference>
<protein>
    <recommendedName>
        <fullName evidence="17">Dihydroxyacetone kinase</fullName>
    </recommendedName>
</protein>
<dbReference type="GO" id="GO:0005829">
    <property type="term" value="C:cytosol"/>
    <property type="evidence" value="ECO:0007669"/>
    <property type="project" value="TreeGrafter"/>
</dbReference>
<evidence type="ECO:0000256" key="6">
    <source>
        <dbReference type="ARBA" id="ARBA00022777"/>
    </source>
</evidence>
<dbReference type="InterPro" id="IPR036117">
    <property type="entry name" value="DhaL_dom_sf"/>
</dbReference>
<gene>
    <name evidence="15" type="ORF">LIPSTDRAFT_2089</name>
</gene>
<keyword evidence="8" id="KW-0067">ATP-binding</keyword>
<keyword evidence="6" id="KW-0418">Kinase</keyword>
<evidence type="ECO:0000256" key="1">
    <source>
        <dbReference type="ARBA" id="ARBA00003264"/>
    </source>
</evidence>
<comment type="catalytic activity">
    <reaction evidence="10">
        <text>dihydroxyacetone + ATP = dihydroxyacetone phosphate + ADP + H(+)</text>
        <dbReference type="Rhea" id="RHEA:15773"/>
        <dbReference type="ChEBI" id="CHEBI:15378"/>
        <dbReference type="ChEBI" id="CHEBI:16016"/>
        <dbReference type="ChEBI" id="CHEBI:30616"/>
        <dbReference type="ChEBI" id="CHEBI:57642"/>
        <dbReference type="ChEBI" id="CHEBI:456216"/>
        <dbReference type="EC" id="2.7.1.29"/>
    </reaction>
</comment>
<dbReference type="PROSITE" id="PS51481">
    <property type="entry name" value="DHAK"/>
    <property type="match status" value="1"/>
</dbReference>
<dbReference type="Proteomes" id="UP000094385">
    <property type="component" value="Unassembled WGS sequence"/>
</dbReference>